<dbReference type="Gene3D" id="3.60.10.10">
    <property type="entry name" value="Endonuclease/exonuclease/phosphatase"/>
    <property type="match status" value="1"/>
</dbReference>
<protein>
    <recommendedName>
        <fullName evidence="4">Endonuclease/Exonuclease/phosphatase family protein</fullName>
    </recommendedName>
</protein>
<keyword evidence="3" id="KW-1185">Reference proteome</keyword>
<comment type="caution">
    <text evidence="2">The sequence shown here is derived from an EMBL/GenBank/DDBJ whole genome shotgun (WGS) entry which is preliminary data.</text>
</comment>
<accession>A0A0D0VKL0</accession>
<evidence type="ECO:0000256" key="1">
    <source>
        <dbReference type="SAM" id="MobiDB-lite"/>
    </source>
</evidence>
<evidence type="ECO:0000313" key="3">
    <source>
        <dbReference type="Proteomes" id="UP000032254"/>
    </source>
</evidence>
<sequence length="380" mass="41449">MIPVALFNVEAGGLRHGQRNLRPLVDAFHDVQAPPALILLCEAKTWHEDGQRPLHHAAELLADRFDRPYVGVLGHDPHSPMPPAILYDPTLLTLRSWPAPADPHVFADKRNIAVFAIRGTGEPGTPDSRTTFAAAVTHWDPHCGIRRRQQAALLDRYGTTDMPVIVGGDLNSTASGPHLPQRDWAAAGHRARAQKARRHPDGTWTADTDAVDHLIGRWDPETHHRTDGCGFHALAELARTANPHIPLLPTVNHGIDAGGGLLIDWLLANDTMRPHVDPGSYRVHVPARQPYPSDHRLVTATLIFDTPPPAPRHHPHARLPSSGSNRLPAPARAVPAAEPASARVGRRGSPHAQPVASGVGEMFPQNDTYHPHLSHLEEYG</sequence>
<organism evidence="2 3">
    <name type="scientific">Micromonospora haikouensis</name>
    <dbReference type="NCBI Taxonomy" id="686309"/>
    <lineage>
        <taxon>Bacteria</taxon>
        <taxon>Bacillati</taxon>
        <taxon>Actinomycetota</taxon>
        <taxon>Actinomycetes</taxon>
        <taxon>Micromonosporales</taxon>
        <taxon>Micromonosporaceae</taxon>
        <taxon>Micromonospora</taxon>
    </lineage>
</organism>
<name>A0A0D0VKL0_9ACTN</name>
<dbReference type="EMBL" id="JXSX01000003">
    <property type="protein sequence ID" value="KIR61318.1"/>
    <property type="molecule type" value="Genomic_DNA"/>
</dbReference>
<dbReference type="Proteomes" id="UP000032254">
    <property type="component" value="Unassembled WGS sequence"/>
</dbReference>
<feature type="compositionally biased region" description="Low complexity" evidence="1">
    <location>
        <begin position="328"/>
        <end position="342"/>
    </location>
</feature>
<feature type="region of interest" description="Disordered" evidence="1">
    <location>
        <begin position="307"/>
        <end position="380"/>
    </location>
</feature>
<evidence type="ECO:0000313" key="2">
    <source>
        <dbReference type="EMBL" id="KIR61318.1"/>
    </source>
</evidence>
<dbReference type="SUPFAM" id="SSF56219">
    <property type="entry name" value="DNase I-like"/>
    <property type="match status" value="1"/>
</dbReference>
<gene>
    <name evidence="2" type="ORF">TK50_26850</name>
</gene>
<evidence type="ECO:0008006" key="4">
    <source>
        <dbReference type="Google" id="ProtNLM"/>
    </source>
</evidence>
<reference evidence="2 3" key="1">
    <citation type="submission" date="2015-01" db="EMBL/GenBank/DDBJ databases">
        <title>Sequencing and annotation of Micromonospora carbonacea strain JXNU-1 genome.</title>
        <authorList>
            <person name="Long Z."/>
            <person name="Huang Y."/>
            <person name="Jiang Y."/>
        </authorList>
    </citation>
    <scope>NUCLEOTIDE SEQUENCE [LARGE SCALE GENOMIC DNA]</scope>
    <source>
        <strain evidence="2 3">JXNU-1</strain>
    </source>
</reference>
<dbReference type="InterPro" id="IPR036691">
    <property type="entry name" value="Endo/exonu/phosph_ase_sf"/>
</dbReference>
<dbReference type="AlphaFoldDB" id="A0A0D0VKL0"/>
<dbReference type="RefSeq" id="WP_043968153.1">
    <property type="nucleotide sequence ID" value="NZ_JXSX01000003.1"/>
</dbReference>
<dbReference type="GeneID" id="301307646"/>
<dbReference type="OrthoDB" id="3523129at2"/>
<proteinExistence type="predicted"/>
<dbReference type="PATRIC" id="fig|47853.6.peg.5626"/>